<dbReference type="HAMAP" id="MF_00330">
    <property type="entry name" value="CbiN"/>
    <property type="match status" value="1"/>
</dbReference>
<evidence type="ECO:0000256" key="5">
    <source>
        <dbReference type="ARBA" id="ARBA00022692"/>
    </source>
</evidence>
<dbReference type="Proteomes" id="UP000555828">
    <property type="component" value="Unassembled WGS sequence"/>
</dbReference>
<dbReference type="EMBL" id="JACHEX010000007">
    <property type="protein sequence ID" value="MBB6063413.1"/>
    <property type="molecule type" value="Genomic_DNA"/>
</dbReference>
<comment type="subunit">
    <text evidence="10">Forms an energy-coupling factor (ECF) transporter complex composed of an ATP-binding protein (A component, CbiO), a transmembrane protein (T component, CbiQ) and 2 possible substrate-capture proteins (S components, CbiM and CbiN) of unknown stoichimetry.</text>
</comment>
<reference evidence="11 12" key="1">
    <citation type="submission" date="2020-08" db="EMBL/GenBank/DDBJ databases">
        <title>Genomic Encyclopedia of Type Strains, Phase IV (KMG-IV): sequencing the most valuable type-strain genomes for metagenomic binning, comparative biology and taxonomic classification.</title>
        <authorList>
            <person name="Goeker M."/>
        </authorList>
    </citation>
    <scope>NUCLEOTIDE SEQUENCE [LARGE SCALE GENOMIC DNA]</scope>
    <source>
        <strain evidence="11 12">DSM 13481</strain>
    </source>
</reference>
<evidence type="ECO:0000256" key="3">
    <source>
        <dbReference type="ARBA" id="ARBA00022475"/>
    </source>
</evidence>
<evidence type="ECO:0000256" key="6">
    <source>
        <dbReference type="ARBA" id="ARBA00022989"/>
    </source>
</evidence>
<evidence type="ECO:0000256" key="7">
    <source>
        <dbReference type="ARBA" id="ARBA00023065"/>
    </source>
</evidence>
<evidence type="ECO:0000313" key="12">
    <source>
        <dbReference type="Proteomes" id="UP000555828"/>
    </source>
</evidence>
<keyword evidence="7 10" id="KW-0406">Ion transport</keyword>
<evidence type="ECO:0000256" key="10">
    <source>
        <dbReference type="HAMAP-Rule" id="MF_00330"/>
    </source>
</evidence>
<dbReference type="NCBIfam" id="NF002780">
    <property type="entry name" value="PRK02898.1"/>
    <property type="match status" value="1"/>
</dbReference>
<dbReference type="PANTHER" id="PTHR38662:SF1">
    <property type="entry name" value="COBALT TRANSPORT PROTEIN CBIN"/>
    <property type="match status" value="1"/>
</dbReference>
<keyword evidence="4 10" id="KW-0169">Cobalamin biosynthesis</keyword>
<accession>A0A841GTC3</accession>
<feature type="transmembrane region" description="Helical" evidence="10">
    <location>
        <begin position="7"/>
        <end position="26"/>
    </location>
</feature>
<evidence type="ECO:0000256" key="8">
    <source>
        <dbReference type="ARBA" id="ARBA00023136"/>
    </source>
</evidence>
<keyword evidence="12" id="KW-1185">Reference proteome</keyword>
<organism evidence="11 12">
    <name type="scientific">Thermosipho japonicus</name>
    <dbReference type="NCBI Taxonomy" id="90323"/>
    <lineage>
        <taxon>Bacteria</taxon>
        <taxon>Thermotogati</taxon>
        <taxon>Thermotogota</taxon>
        <taxon>Thermotogae</taxon>
        <taxon>Thermotogales</taxon>
        <taxon>Fervidobacteriaceae</taxon>
        <taxon>Thermosipho</taxon>
    </lineage>
</organism>
<name>A0A841GTC3_9BACT</name>
<keyword evidence="8 10" id="KW-0472">Membrane</keyword>
<proteinExistence type="inferred from homology"/>
<keyword evidence="1 10" id="KW-0171">Cobalt transport</keyword>
<gene>
    <name evidence="10" type="primary">cbiN</name>
    <name evidence="11" type="ORF">HNP65_001884</name>
</gene>
<keyword evidence="2 10" id="KW-0813">Transport</keyword>
<comment type="similarity">
    <text evidence="10">Belongs to the CbiN family.</text>
</comment>
<comment type="subcellular location">
    <subcellularLocation>
        <location evidence="10">Cell membrane</location>
        <topology evidence="10">Multi-pass membrane protein</topology>
    </subcellularLocation>
</comment>
<sequence length="100" mass="10982">MEKKHIYMLVASLVIVIISLVINSGAEFAGADGMAEETISQIDSNYSPWFSPLWEPPSGEIESLLFSLQAALGALIIGYYFGFLKGKRQVKNDSGKNIVR</sequence>
<evidence type="ECO:0000256" key="2">
    <source>
        <dbReference type="ARBA" id="ARBA00022448"/>
    </source>
</evidence>
<evidence type="ECO:0000256" key="4">
    <source>
        <dbReference type="ARBA" id="ARBA00022573"/>
    </source>
</evidence>
<evidence type="ECO:0000256" key="1">
    <source>
        <dbReference type="ARBA" id="ARBA00022426"/>
    </source>
</evidence>
<keyword evidence="5 10" id="KW-0812">Transmembrane</keyword>
<keyword evidence="6 10" id="KW-1133">Transmembrane helix</keyword>
<dbReference type="AlphaFoldDB" id="A0A841GTC3"/>
<evidence type="ECO:0000313" key="11">
    <source>
        <dbReference type="EMBL" id="MBB6063413.1"/>
    </source>
</evidence>
<dbReference type="RefSeq" id="WP_184619985.1">
    <property type="nucleotide sequence ID" value="NZ_JACHEX010000007.1"/>
</dbReference>
<dbReference type="GO" id="GO:0005886">
    <property type="term" value="C:plasma membrane"/>
    <property type="evidence" value="ECO:0007669"/>
    <property type="project" value="UniProtKB-SubCell"/>
</dbReference>
<evidence type="ECO:0000256" key="9">
    <source>
        <dbReference type="ARBA" id="ARBA00023285"/>
    </source>
</evidence>
<dbReference type="GO" id="GO:0009236">
    <property type="term" value="P:cobalamin biosynthetic process"/>
    <property type="evidence" value="ECO:0007669"/>
    <property type="project" value="UniProtKB-UniRule"/>
</dbReference>
<keyword evidence="9 10" id="KW-0170">Cobalt</keyword>
<dbReference type="UniPathway" id="UPA00148"/>
<comment type="function">
    <text evidence="10">Part of the energy-coupling factor (ECF) transporter complex CbiMNOQ involved in cobalt import.</text>
</comment>
<dbReference type="InterPro" id="IPR003705">
    <property type="entry name" value="CbiN"/>
</dbReference>
<dbReference type="Pfam" id="PF02553">
    <property type="entry name" value="CbiN"/>
    <property type="match status" value="1"/>
</dbReference>
<feature type="transmembrane region" description="Helical" evidence="10">
    <location>
        <begin position="64"/>
        <end position="84"/>
    </location>
</feature>
<keyword evidence="3 10" id="KW-1003">Cell membrane</keyword>
<dbReference type="PANTHER" id="PTHR38662">
    <property type="entry name" value="COBALT TRANSPORT PROTEIN CBIN"/>
    <property type="match status" value="1"/>
</dbReference>
<protein>
    <recommendedName>
        <fullName evidence="10">Cobalt transport protein CbiN</fullName>
    </recommendedName>
    <alternativeName>
        <fullName evidence="10">Energy-coupling factor transporter probable substrate-capture protein CbiN</fullName>
        <shortName evidence="10">ECF transporter S component CbiN</shortName>
    </alternativeName>
</protein>
<dbReference type="GO" id="GO:0015087">
    <property type="term" value="F:cobalt ion transmembrane transporter activity"/>
    <property type="evidence" value="ECO:0007669"/>
    <property type="project" value="UniProtKB-UniRule"/>
</dbReference>
<comment type="caution">
    <text evidence="11">The sequence shown here is derived from an EMBL/GenBank/DDBJ whole genome shotgun (WGS) entry which is preliminary data.</text>
</comment>
<comment type="pathway">
    <text evidence="10">Cofactor biosynthesis; adenosylcobalamin biosynthesis.</text>
</comment>
<dbReference type="NCBIfam" id="TIGR01165">
    <property type="entry name" value="cbiN"/>
    <property type="match status" value="1"/>
</dbReference>